<gene>
    <name evidence="1" type="ORF">LCGC14_1210980</name>
</gene>
<proteinExistence type="predicted"/>
<dbReference type="AlphaFoldDB" id="A0A0F8VDN6"/>
<dbReference type="EMBL" id="LAZR01070316">
    <property type="protein sequence ID" value="KKK42628.1"/>
    <property type="molecule type" value="Genomic_DNA"/>
</dbReference>
<accession>A0A0F8VDN6</accession>
<reference evidence="1" key="1">
    <citation type="journal article" date="2015" name="Nature">
        <title>Complex archaea that bridge the gap between prokaryotes and eukaryotes.</title>
        <authorList>
            <person name="Spang A."/>
            <person name="Saw J.H."/>
            <person name="Jorgensen S.L."/>
            <person name="Zaremba-Niedzwiedzka K."/>
            <person name="Martijn J."/>
            <person name="Lind A.E."/>
            <person name="van Eijk R."/>
            <person name="Schleper C."/>
            <person name="Guy L."/>
            <person name="Ettema T.J."/>
        </authorList>
    </citation>
    <scope>NUCLEOTIDE SEQUENCE</scope>
</reference>
<evidence type="ECO:0000313" key="1">
    <source>
        <dbReference type="EMBL" id="KKK42628.1"/>
    </source>
</evidence>
<organism evidence="1">
    <name type="scientific">marine sediment metagenome</name>
    <dbReference type="NCBI Taxonomy" id="412755"/>
    <lineage>
        <taxon>unclassified sequences</taxon>
        <taxon>metagenomes</taxon>
        <taxon>ecological metagenomes</taxon>
    </lineage>
</organism>
<name>A0A0F8VDN6_9ZZZZ</name>
<protein>
    <submittedName>
        <fullName evidence="1">Uncharacterized protein</fullName>
    </submittedName>
</protein>
<sequence>MYLIFQICYIIAFIREFFNIDFFHWQNYNVKNKELAATISDPEKKQSLEKGLPIDFIETFEINQGIYALYCLGRSNNLLNCKNEEDIYIVDIGPIEVRDYLLQLDTNLPEEIVVTPPGDIAYYVREFLS</sequence>
<comment type="caution">
    <text evidence="1">The sequence shown here is derived from an EMBL/GenBank/DDBJ whole genome shotgun (WGS) entry which is preliminary data.</text>
</comment>